<comment type="caution">
    <text evidence="3">The sequence shown here is derived from an EMBL/GenBank/DDBJ whole genome shotgun (WGS) entry which is preliminary data.</text>
</comment>
<dbReference type="Gene3D" id="1.25.40.10">
    <property type="entry name" value="Tetratricopeptide repeat domain"/>
    <property type="match status" value="2"/>
</dbReference>
<feature type="repeat" description="TPR" evidence="1">
    <location>
        <begin position="275"/>
        <end position="308"/>
    </location>
</feature>
<evidence type="ECO:0000313" key="4">
    <source>
        <dbReference type="Proteomes" id="UP000218238"/>
    </source>
</evidence>
<dbReference type="AlphaFoldDB" id="A0A2A2TAV3"/>
<evidence type="ECO:0000313" key="3">
    <source>
        <dbReference type="EMBL" id="PAX48933.1"/>
    </source>
</evidence>
<keyword evidence="4" id="KW-1185">Reference proteome</keyword>
<keyword evidence="1" id="KW-0802">TPR repeat</keyword>
<dbReference type="InterPro" id="IPR011990">
    <property type="entry name" value="TPR-like_helical_dom_sf"/>
</dbReference>
<gene>
    <name evidence="3" type="ORF">CK510_28185</name>
</gene>
<feature type="domain" description="CHAT" evidence="2">
    <location>
        <begin position="490"/>
        <end position="756"/>
    </location>
</feature>
<evidence type="ECO:0000256" key="1">
    <source>
        <dbReference type="PROSITE-ProRule" id="PRU00339"/>
    </source>
</evidence>
<dbReference type="Proteomes" id="UP000218238">
    <property type="component" value="Unassembled WGS sequence"/>
</dbReference>
<accession>A0A2A2TAV3</accession>
<organism evidence="3 4">
    <name type="scientific">Brunnivagina elsteri CCALA 953</name>
    <dbReference type="NCBI Taxonomy" id="987040"/>
    <lineage>
        <taxon>Bacteria</taxon>
        <taxon>Bacillati</taxon>
        <taxon>Cyanobacteriota</taxon>
        <taxon>Cyanophyceae</taxon>
        <taxon>Nostocales</taxon>
        <taxon>Calotrichaceae</taxon>
        <taxon>Brunnivagina</taxon>
    </lineage>
</organism>
<dbReference type="RefSeq" id="WP_095724795.1">
    <property type="nucleotide sequence ID" value="NZ_NTFS01000553.1"/>
</dbReference>
<protein>
    <recommendedName>
        <fullName evidence="2">CHAT domain-containing protein</fullName>
    </recommendedName>
</protein>
<dbReference type="SUPFAM" id="SSF48452">
    <property type="entry name" value="TPR-like"/>
    <property type="match status" value="2"/>
</dbReference>
<dbReference type="PANTHER" id="PTHR10098">
    <property type="entry name" value="RAPSYN-RELATED"/>
    <property type="match status" value="1"/>
</dbReference>
<evidence type="ECO:0000259" key="2">
    <source>
        <dbReference type="Pfam" id="PF12770"/>
    </source>
</evidence>
<dbReference type="Pfam" id="PF12770">
    <property type="entry name" value="CHAT"/>
    <property type="match status" value="1"/>
</dbReference>
<dbReference type="SMART" id="SM00028">
    <property type="entry name" value="TPR"/>
    <property type="match status" value="4"/>
</dbReference>
<dbReference type="OrthoDB" id="499308at2"/>
<proteinExistence type="predicted"/>
<name>A0A2A2TAV3_9CYAN</name>
<dbReference type="InterPro" id="IPR019734">
    <property type="entry name" value="TPR_rpt"/>
</dbReference>
<feature type="non-terminal residue" evidence="3">
    <location>
        <position position="1"/>
    </location>
</feature>
<dbReference type="EMBL" id="NTFS01000553">
    <property type="protein sequence ID" value="PAX48933.1"/>
    <property type="molecule type" value="Genomic_DNA"/>
</dbReference>
<reference evidence="3 4" key="1">
    <citation type="submission" date="2017-08" db="EMBL/GenBank/DDBJ databases">
        <title>Draft genome sequence of filamentous cyanobacterium Calothrix elsteri CCALA 953.</title>
        <authorList>
            <person name="Gagunashvili A.N."/>
            <person name="Elster J."/>
            <person name="Andresson O.S."/>
        </authorList>
    </citation>
    <scope>NUCLEOTIDE SEQUENCE [LARGE SCALE GENOMIC DNA]</scope>
    <source>
        <strain evidence="3 4">CCALA 953</strain>
    </source>
</reference>
<sequence length="758" mass="85231">ALKLVDKSSNKSKDNFVYAQILNNQGDLLFNQGKTEAALEAWKKAEKCYKKVGDKVGEIGTQINQARALQMLGYFLHANNIFKKVAVSLSLQPDSLLKLSGLLNLGNNLRIVGDYSRARETLQKSLEIAQKLDLPIEAQIVLLNLGKLAKVENKIEIALIFFQQAANQDNLISKQTKSQIQIQIELQAQLEQLDILCKLNRNIEAEKLLQQIQAEIPNLSPNQTKIYTEIELATNLVELSNNSAIHIPNSLIQAAGLLVNARYQAHKLGNSRAESTALGKLGNLYEQTKQWKEATNLTKQALHLAENINASDIAYQWKWQMGRILKNQGDILSAIANYKQAFQDLQYLRQDLVAINQDIQFSFRSRVEPVYRELVDLLLQDIPSYSTTQKQENLIFARETIEALQLAELANFFREACLDSKTVPIEKIDSKAALIYPIILRDRIEIILSLPNQPLRHYPTKIPQSEVEAAIKSMRQSLRKTSFATERLTVAKQIYTWLITPIIPDLTTNNINTLVFILDGNLRNIPMAALSDGEKYLIEKYQIAYSPSLQLFKSQPRDRIQVLAGGLTTEKGDFSPLPGVEREIRQIKDKIPTTTLLNQQFTIDKLQAKLQNPSYSILHLATHGQFSSKPSNTFIKTWNGQINIEQLSRLMSDRNLKGSSPIDLLVLSACQTAKGDEKATLGLAGVAVRSGVRSTLASLWTVSDESTADLMGTFYQELLISGVSKAQALRLAQLELLKKPEFKHPYYWAAFILVGNWL</sequence>
<dbReference type="PANTHER" id="PTHR10098:SF112">
    <property type="entry name" value="SLR0380 PROTEIN"/>
    <property type="match status" value="1"/>
</dbReference>
<dbReference type="PROSITE" id="PS50005">
    <property type="entry name" value="TPR"/>
    <property type="match status" value="1"/>
</dbReference>
<dbReference type="InterPro" id="IPR024983">
    <property type="entry name" value="CHAT_dom"/>
</dbReference>